<evidence type="ECO:0000313" key="2">
    <source>
        <dbReference type="EMBL" id="MBB3173069.1"/>
    </source>
</evidence>
<dbReference type="Proteomes" id="UP000565205">
    <property type="component" value="Unassembled WGS sequence"/>
</dbReference>
<protein>
    <submittedName>
        <fullName evidence="2">Enamine deaminase RidA (YjgF/YER057c/UK114 family)</fullName>
    </submittedName>
    <submittedName>
        <fullName evidence="3">RidA family protein</fullName>
    </submittedName>
</protein>
<dbReference type="CDD" id="cd00448">
    <property type="entry name" value="YjgF_YER057c_UK114_family"/>
    <property type="match status" value="1"/>
</dbReference>
<dbReference type="AlphaFoldDB" id="A0A839V0J7"/>
<comment type="caution">
    <text evidence="2">The sequence shown here is derived from an EMBL/GenBank/DDBJ whole genome shotgun (WGS) entry which is preliminary data.</text>
</comment>
<evidence type="ECO:0000313" key="4">
    <source>
        <dbReference type="Proteomes" id="UP000557688"/>
    </source>
</evidence>
<name>A0A839V0J7_9PROT</name>
<proteinExistence type="inferred from homology"/>
<dbReference type="InterPro" id="IPR032710">
    <property type="entry name" value="NTF2-like_dom_sf"/>
</dbReference>
<dbReference type="EMBL" id="JABXXQ010000156">
    <property type="protein sequence ID" value="NVN30461.1"/>
    <property type="molecule type" value="Genomic_DNA"/>
</dbReference>
<reference evidence="3 5" key="1">
    <citation type="submission" date="2020-06" db="EMBL/GenBank/DDBJ databases">
        <title>Description of novel acetic acid bacteria.</title>
        <authorList>
            <person name="Sombolestani A."/>
        </authorList>
    </citation>
    <scope>NUCLEOTIDE SEQUENCE [LARGE SCALE GENOMIC DNA]</scope>
    <source>
        <strain evidence="3 5">LMG 26838</strain>
    </source>
</reference>
<dbReference type="SUPFAM" id="SSF54427">
    <property type="entry name" value="NTF2-like"/>
    <property type="match status" value="1"/>
</dbReference>
<dbReference type="SUPFAM" id="SSF55298">
    <property type="entry name" value="YjgF-like"/>
    <property type="match status" value="1"/>
</dbReference>
<organism evidence="2 4">
    <name type="scientific">Endobacter medicaginis</name>
    <dbReference type="NCBI Taxonomy" id="1181271"/>
    <lineage>
        <taxon>Bacteria</taxon>
        <taxon>Pseudomonadati</taxon>
        <taxon>Pseudomonadota</taxon>
        <taxon>Alphaproteobacteria</taxon>
        <taxon>Acetobacterales</taxon>
        <taxon>Acetobacteraceae</taxon>
        <taxon>Endobacter</taxon>
    </lineage>
</organism>
<reference evidence="2 4" key="2">
    <citation type="submission" date="2020-08" db="EMBL/GenBank/DDBJ databases">
        <title>Genomic Encyclopedia of Type Strains, Phase III (KMG-III): the genomes of soil and plant-associated and newly described type strains.</title>
        <authorList>
            <person name="Whitman W."/>
        </authorList>
    </citation>
    <scope>NUCLEOTIDE SEQUENCE [LARGE SCALE GENOMIC DNA]</scope>
    <source>
        <strain evidence="2 4">CECT 8088</strain>
    </source>
</reference>
<keyword evidence="4" id="KW-1185">Reference proteome</keyword>
<accession>A0A839V0J7</accession>
<sequence>MPDALPCPFDDPDRAAIWEMLVTRDIAAFLAGDWSMVADDFSDSGFFGIDARLSDDPDQWQPRFGTLDAYRDEWTRQAEDTARTAQPDTAQAALHAATRLERIDIDGDLAIAQKKFHGFLPQRDGGAAYLNWRTQYVCRREAGGWKIAGFVGYMAHHSAGQAPFRTAATVQHRTAGPYTPVVETPAGARLFVISGQAPVDADGRVIGETIEAQAHVTLANCRAQLEAAGAALSDVFKVTVYLTDLADWERFNTVYREVFAPPYPARTAVQAGLLPGFQVEIEMWAAKR</sequence>
<comment type="similarity">
    <text evidence="1">Belongs to the RutC family.</text>
</comment>
<dbReference type="Gene3D" id="3.10.450.50">
    <property type="match status" value="1"/>
</dbReference>
<gene>
    <name evidence="2" type="ORF">FHR90_000887</name>
    <name evidence="3" type="ORF">HUK83_08955</name>
</gene>
<dbReference type="PANTHER" id="PTHR11803">
    <property type="entry name" value="2-IMINOBUTANOATE/2-IMINOPROPANOATE DEAMINASE RIDA"/>
    <property type="match status" value="1"/>
</dbReference>
<dbReference type="Pfam" id="PF01042">
    <property type="entry name" value="Ribonuc_L-PSP"/>
    <property type="match status" value="1"/>
</dbReference>
<evidence type="ECO:0000313" key="5">
    <source>
        <dbReference type="Proteomes" id="UP000565205"/>
    </source>
</evidence>
<dbReference type="PANTHER" id="PTHR11803:SF58">
    <property type="entry name" value="PROTEIN HMF1-RELATED"/>
    <property type="match status" value="1"/>
</dbReference>
<evidence type="ECO:0000313" key="3">
    <source>
        <dbReference type="EMBL" id="NVN30461.1"/>
    </source>
</evidence>
<dbReference type="Gene3D" id="3.30.1330.40">
    <property type="entry name" value="RutC-like"/>
    <property type="match status" value="1"/>
</dbReference>
<dbReference type="GO" id="GO:0005829">
    <property type="term" value="C:cytosol"/>
    <property type="evidence" value="ECO:0007669"/>
    <property type="project" value="TreeGrafter"/>
</dbReference>
<dbReference type="Proteomes" id="UP000557688">
    <property type="component" value="Unassembled WGS sequence"/>
</dbReference>
<evidence type="ECO:0000256" key="1">
    <source>
        <dbReference type="ARBA" id="ARBA00010552"/>
    </source>
</evidence>
<dbReference type="EMBL" id="JACHXV010000003">
    <property type="protein sequence ID" value="MBB3173069.1"/>
    <property type="molecule type" value="Genomic_DNA"/>
</dbReference>
<dbReference type="InterPro" id="IPR035959">
    <property type="entry name" value="RutC-like_sf"/>
</dbReference>
<dbReference type="GO" id="GO:0019239">
    <property type="term" value="F:deaminase activity"/>
    <property type="evidence" value="ECO:0007669"/>
    <property type="project" value="TreeGrafter"/>
</dbReference>
<dbReference type="InterPro" id="IPR006175">
    <property type="entry name" value="YjgF/YER057c/UK114"/>
</dbReference>
<dbReference type="RefSeq" id="WP_176624009.1">
    <property type="nucleotide sequence ID" value="NZ_JABXXQ010000156.1"/>
</dbReference>